<accession>A0A318NXQ8</accession>
<evidence type="ECO:0000313" key="2">
    <source>
        <dbReference type="Proteomes" id="UP000248196"/>
    </source>
</evidence>
<name>A0A318NXQ8_SERPL</name>
<protein>
    <submittedName>
        <fullName evidence="1">Addiction module toxin RelE</fullName>
    </submittedName>
</protein>
<proteinExistence type="predicted"/>
<evidence type="ECO:0000313" key="1">
    <source>
        <dbReference type="EMBL" id="PYD38621.1"/>
    </source>
</evidence>
<dbReference type="EMBL" id="PESE01000003">
    <property type="protein sequence ID" value="PYD38621.1"/>
    <property type="molecule type" value="Genomic_DNA"/>
</dbReference>
<gene>
    <name evidence="1" type="ORF">CT690_12725</name>
</gene>
<sequence>MELHHGGKAVYPQKLSQLSDWGVRAQPTQRQLQV</sequence>
<reference evidence="1 2" key="1">
    <citation type="submission" date="2017-11" db="EMBL/GenBank/DDBJ databases">
        <title>Genome sequence of the oocydin A producing rhizobacterium Serratia plymuthica 4Rx5.</title>
        <authorList>
            <person name="Matilla M.A."/>
            <person name="Udaondo Z."/>
            <person name="Salmond G.P.C."/>
        </authorList>
    </citation>
    <scope>NUCLEOTIDE SEQUENCE [LARGE SCALE GENOMIC DNA]</scope>
    <source>
        <strain evidence="1 2">4Rx5</strain>
    </source>
</reference>
<dbReference type="Proteomes" id="UP000248196">
    <property type="component" value="Unassembled WGS sequence"/>
</dbReference>
<organism evidence="1 2">
    <name type="scientific">Serratia plymuthica</name>
    <dbReference type="NCBI Taxonomy" id="82996"/>
    <lineage>
        <taxon>Bacteria</taxon>
        <taxon>Pseudomonadati</taxon>
        <taxon>Pseudomonadota</taxon>
        <taxon>Gammaproteobacteria</taxon>
        <taxon>Enterobacterales</taxon>
        <taxon>Yersiniaceae</taxon>
        <taxon>Serratia</taxon>
    </lineage>
</organism>
<comment type="caution">
    <text evidence="1">The sequence shown here is derived from an EMBL/GenBank/DDBJ whole genome shotgun (WGS) entry which is preliminary data.</text>
</comment>
<dbReference type="AlphaFoldDB" id="A0A318NXQ8"/>